<dbReference type="Proteomes" id="UP001209083">
    <property type="component" value="Chromosome"/>
</dbReference>
<keyword evidence="2" id="KW-1185">Reference proteome</keyword>
<evidence type="ECO:0000313" key="1">
    <source>
        <dbReference type="EMBL" id="WGW13228.1"/>
    </source>
</evidence>
<name>A0ABY8QW68_9MICO</name>
<protein>
    <submittedName>
        <fullName evidence="1">Uncharacterized protein</fullName>
    </submittedName>
</protein>
<dbReference type="EMBL" id="CP090958">
    <property type="protein sequence ID" value="WGW13228.1"/>
    <property type="molecule type" value="Genomic_DNA"/>
</dbReference>
<organism evidence="1 2">
    <name type="scientific">Saxibacter everestensis</name>
    <dbReference type="NCBI Taxonomy" id="2909229"/>
    <lineage>
        <taxon>Bacteria</taxon>
        <taxon>Bacillati</taxon>
        <taxon>Actinomycetota</taxon>
        <taxon>Actinomycetes</taxon>
        <taxon>Micrococcales</taxon>
        <taxon>Brevibacteriaceae</taxon>
        <taxon>Saxibacter</taxon>
    </lineage>
</organism>
<reference evidence="1 2" key="1">
    <citation type="submission" date="2023-05" db="EMBL/GenBank/DDBJ databases">
        <title>Lithophilousrod everest ZFBP1038 complete genpme.</title>
        <authorList>
            <person name="Tian M."/>
        </authorList>
    </citation>
    <scope>NUCLEOTIDE SEQUENCE [LARGE SCALE GENOMIC DNA]</scope>
    <source>
        <strain evidence="1 2">ZFBP1038</strain>
    </source>
</reference>
<gene>
    <name evidence="1" type="ORF">LWF01_05530</name>
</gene>
<proteinExistence type="predicted"/>
<sequence length="361" mass="39405">MSIQRVNRDEMALLTAGVLGLDESAVDLFSTEAICASLRRAASFLCPASPRQIVDSVLDVLMPLIPGLKRHEVNETLDVLVSAGDLLELRPSGGRARLLFLGPPSYVEKQQGHFLLVGIRPNAGPIVDEERLGRAVTYESHTRSVVLDPGEAREVLAAAGLHRLTREQWTKAPRHDKAATVVKEARERLAASQTPGQISGLTLIDAAAPVRYYKGRWREPALTDQGLFVGRRPQAYGAAVWCAVELGDGVPQAVLDLPVDSTVAPGWDEARRLQAALDAERGSAQVFRVRPTGQPDGGYIFDFFGPLPSWAERYLDLTGLPVAKSQGSLFSYRVSDGAQGNVREFLFNSLWMQIAEEVQET</sequence>
<dbReference type="RefSeq" id="WP_349640044.1">
    <property type="nucleotide sequence ID" value="NZ_CP090958.1"/>
</dbReference>
<accession>A0ABY8QW68</accession>
<evidence type="ECO:0000313" key="2">
    <source>
        <dbReference type="Proteomes" id="UP001209083"/>
    </source>
</evidence>